<dbReference type="InterPro" id="IPR007325">
    <property type="entry name" value="KFase/CYL"/>
</dbReference>
<dbReference type="EMBL" id="NAJM01000017">
    <property type="protein sequence ID" value="RVX71479.1"/>
    <property type="molecule type" value="Genomic_DNA"/>
</dbReference>
<gene>
    <name evidence="3" type="ORF">B0A52_05051</name>
</gene>
<dbReference type="GO" id="GO:0004061">
    <property type="term" value="F:arylformamidase activity"/>
    <property type="evidence" value="ECO:0007669"/>
    <property type="project" value="InterPro"/>
</dbReference>
<proteinExistence type="inferred from homology"/>
<name>A0A438N6U8_EXOME</name>
<organism evidence="3 4">
    <name type="scientific">Exophiala mesophila</name>
    <name type="common">Black yeast-like fungus</name>
    <dbReference type="NCBI Taxonomy" id="212818"/>
    <lineage>
        <taxon>Eukaryota</taxon>
        <taxon>Fungi</taxon>
        <taxon>Dikarya</taxon>
        <taxon>Ascomycota</taxon>
        <taxon>Pezizomycotina</taxon>
        <taxon>Eurotiomycetes</taxon>
        <taxon>Chaetothyriomycetidae</taxon>
        <taxon>Chaetothyriales</taxon>
        <taxon>Herpotrichiellaceae</taxon>
        <taxon>Exophiala</taxon>
    </lineage>
</organism>
<dbReference type="Gene3D" id="3.50.30.50">
    <property type="entry name" value="Putative cyclase"/>
    <property type="match status" value="1"/>
</dbReference>
<sequence length="325" mass="36181">MSSNSLPDFDALPKHPDLPQGNAWGLWGPDDQLGTLNKITPESRRAAAQEVKAGISVSLDLPLDAFDYVIAGRRLFKQTILDFKARGMGIGHDDELHFNTQSSSQWDGLTHSGLQKQELYYNGLKHADIMGSKTFRNGIHKWVEAGGIVGRGVLIDYVRWREETGQEPVSAATPHSVTVSELKAVAKHQNLEFRPGDILLLRGGFTLWYNSETPEERNLKLDKTAFIGVERSMEMVKFLWNQHFSAVATDSIGFEQCPVPFGQEGAVVLHEWILAHWGMPLGELWNLEGLSELCKKQNQWSFMFTSAPLYVRGGVGSPPNAIALL</sequence>
<comment type="caution">
    <text evidence="3">The sequence shown here is derived from an EMBL/GenBank/DDBJ whole genome shotgun (WGS) entry which is preliminary data.</text>
</comment>
<evidence type="ECO:0000313" key="3">
    <source>
        <dbReference type="EMBL" id="RVX71479.1"/>
    </source>
</evidence>
<dbReference type="OrthoDB" id="5396at2759"/>
<dbReference type="InterPro" id="IPR037175">
    <property type="entry name" value="KFase_sf"/>
</dbReference>
<feature type="region of interest" description="Disordered" evidence="2">
    <location>
        <begin position="1"/>
        <end position="24"/>
    </location>
</feature>
<comment type="similarity">
    <text evidence="1">Belongs to the Cyclase 1 superfamily.</text>
</comment>
<accession>A0A438N6U8</accession>
<evidence type="ECO:0008006" key="5">
    <source>
        <dbReference type="Google" id="ProtNLM"/>
    </source>
</evidence>
<dbReference type="PANTHER" id="PTHR34861">
    <property type="match status" value="1"/>
</dbReference>
<evidence type="ECO:0000256" key="2">
    <source>
        <dbReference type="SAM" id="MobiDB-lite"/>
    </source>
</evidence>
<reference evidence="3 4" key="1">
    <citation type="submission" date="2017-03" db="EMBL/GenBank/DDBJ databases">
        <title>Genomes of endolithic fungi from Antarctica.</title>
        <authorList>
            <person name="Coleine C."/>
            <person name="Masonjones S."/>
            <person name="Stajich J.E."/>
        </authorList>
    </citation>
    <scope>NUCLEOTIDE SEQUENCE [LARGE SCALE GENOMIC DNA]</scope>
    <source>
        <strain evidence="3 4">CCFEE 6314</strain>
    </source>
</reference>
<dbReference type="SUPFAM" id="SSF102198">
    <property type="entry name" value="Putative cyclase"/>
    <property type="match status" value="1"/>
</dbReference>
<evidence type="ECO:0000313" key="4">
    <source>
        <dbReference type="Proteomes" id="UP000288859"/>
    </source>
</evidence>
<dbReference type="GO" id="GO:0019441">
    <property type="term" value="P:L-tryptophan catabolic process to kynurenine"/>
    <property type="evidence" value="ECO:0007669"/>
    <property type="project" value="InterPro"/>
</dbReference>
<evidence type="ECO:0000256" key="1">
    <source>
        <dbReference type="ARBA" id="ARBA00007865"/>
    </source>
</evidence>
<dbReference type="AlphaFoldDB" id="A0A438N6U8"/>
<protein>
    <recommendedName>
        <fullName evidence="5">Cyclase</fullName>
    </recommendedName>
</protein>
<dbReference type="VEuPathDB" id="FungiDB:PV10_07493"/>
<dbReference type="PANTHER" id="PTHR34861:SF11">
    <property type="entry name" value="CYCLASE"/>
    <property type="match status" value="1"/>
</dbReference>
<dbReference type="Pfam" id="PF04199">
    <property type="entry name" value="Cyclase"/>
    <property type="match status" value="1"/>
</dbReference>
<dbReference type="Proteomes" id="UP000288859">
    <property type="component" value="Unassembled WGS sequence"/>
</dbReference>